<feature type="region of interest" description="Disordered" evidence="4">
    <location>
        <begin position="366"/>
        <end position="387"/>
    </location>
</feature>
<feature type="compositionally biased region" description="Polar residues" evidence="4">
    <location>
        <begin position="313"/>
        <end position="329"/>
    </location>
</feature>
<dbReference type="InterPro" id="IPR011050">
    <property type="entry name" value="Pectin_lyase_fold/virulence"/>
</dbReference>
<feature type="region of interest" description="Disordered" evidence="4">
    <location>
        <begin position="949"/>
        <end position="974"/>
    </location>
</feature>
<dbReference type="InterPro" id="IPR039448">
    <property type="entry name" value="Beta_helix"/>
</dbReference>
<dbReference type="InterPro" id="IPR036047">
    <property type="entry name" value="F-box-like_dom_sf"/>
</dbReference>
<evidence type="ECO:0000259" key="5">
    <source>
        <dbReference type="PROSITE" id="PS50181"/>
    </source>
</evidence>
<feature type="region of interest" description="Disordered" evidence="4">
    <location>
        <begin position="308"/>
        <end position="333"/>
    </location>
</feature>
<keyword evidence="3" id="KW-0833">Ubl conjugation pathway</keyword>
<dbReference type="InterPro" id="IPR022441">
    <property type="entry name" value="Para_beta_helix_rpt-2"/>
</dbReference>
<sequence length="1001" mass="110241">MSTLTIKTENSSKILPGDKSGLPLELWQIILSGLSAWDLCQVCCVCKTWNSFMRCVDSTRWKELYLSSTEWKHPKWPLNIESEPSSWKLEYKEQYLSSKFWQNGIKNVPIVSCLSVLKRNRVKKLINVGPGQEHENLRSALLVANDYDRICVHPGIYDEQFEMSSKIPFELVGCGELGSVILVVCIEQIAPTGRLSNLVLRAPWFTSFILKVRSGFMQIDNCILEDGMIYAQNPGTCHVRFSSFRHAAVILQHMNATVIEHCEFSQSDTADIIVEGHVKDDKNWTYSYLCQHTRNLILPHAQSDVLEEKSNDIETSTNENTPKTNVTNENEGDVSHVITVVEVPDAADTVKRNSVSVVTERMSSVSEWVNNAPSNPEGSTPSLTTASVAEAWSVSETSNGSLYDLDDLGSNSVTDPESRQSHHSSFSSGDDSPSMIQSDSEDDLSDGSVIMLPHLRQHHLRLTQSKQSRKQNDNLSVDSSYFKPIRFDLTKDSTAKDMLNQVKGCLIHACRMSHSKGGVMVSLQGQAIISECDISNVSYGIRCIQNAQVIILKNKIHHCRTSGIFMRLASSGLVAGNDIHSNLEAGIDIRKNADPIIQHNRIHNGKRSGIVVLGSGRGQIERNDIYENKEAGVYVLYGGNPTISGNYIYDGHAAGIAVNEGGKGIITDNTIRGNQWGGIDIRHEANPIVIDNTIVNGIGDGVVIGERGIGSLENNIISGNAGCGVWIMNANNPYIHGNQINNNGDCGIMLVDKSDVLHEGTAWMLYTGVDRYNTYRDEQQITTSQSTIIQYNNIYHNQGKGMSVQHGDKVVVKFNAIHANQSDGMLIDQEAKVEVISNSVTTNKGSGLVTSNSGTVIGNGVFENREGGIVCCNQATISHNDVVGNENHGITLHGNLSVNVCNNRVQSKVKPAVKIDQVKNAVIENNIIYDEETTQLNNEHDTDRKGLFSKSDFLKNPDVRPHIDPPPEKSQIPPHYMSDITHVTVPSTDICPQGSNICSIL</sequence>
<dbReference type="GO" id="GO:0042981">
    <property type="term" value="P:regulation of apoptotic process"/>
    <property type="evidence" value="ECO:0007669"/>
    <property type="project" value="TreeGrafter"/>
</dbReference>
<dbReference type="NCBIfam" id="TIGR03804">
    <property type="entry name" value="para_beta_helix"/>
    <property type="match status" value="2"/>
</dbReference>
<dbReference type="GO" id="GO:0006511">
    <property type="term" value="P:ubiquitin-dependent protein catabolic process"/>
    <property type="evidence" value="ECO:0007669"/>
    <property type="project" value="TreeGrafter"/>
</dbReference>
<evidence type="ECO:0000313" key="6">
    <source>
        <dbReference type="EMBL" id="KAK6187063.1"/>
    </source>
</evidence>
<dbReference type="PANTHER" id="PTHR22990:SF15">
    <property type="entry name" value="F-BOX ONLY PROTEIN 10"/>
    <property type="match status" value="1"/>
</dbReference>
<dbReference type="SMART" id="SM00710">
    <property type="entry name" value="PbH1"/>
    <property type="match status" value="15"/>
</dbReference>
<dbReference type="InterPro" id="IPR051550">
    <property type="entry name" value="SCF-Subunits/Alg-Epimerases"/>
</dbReference>
<proteinExistence type="predicted"/>
<name>A0AAN8PX59_PATCE</name>
<dbReference type="InterPro" id="IPR006626">
    <property type="entry name" value="PbH1"/>
</dbReference>
<evidence type="ECO:0000256" key="4">
    <source>
        <dbReference type="SAM" id="MobiDB-lite"/>
    </source>
</evidence>
<evidence type="ECO:0000256" key="1">
    <source>
        <dbReference type="ARBA" id="ARBA00004906"/>
    </source>
</evidence>
<dbReference type="SUPFAM" id="SSF51126">
    <property type="entry name" value="Pectin lyase-like"/>
    <property type="match status" value="3"/>
</dbReference>
<dbReference type="InterPro" id="IPR001810">
    <property type="entry name" value="F-box_dom"/>
</dbReference>
<dbReference type="PANTHER" id="PTHR22990">
    <property type="entry name" value="F-BOX ONLY PROTEIN"/>
    <property type="match status" value="1"/>
</dbReference>
<comment type="caution">
    <text evidence="6">The sequence shown here is derived from an EMBL/GenBank/DDBJ whole genome shotgun (WGS) entry which is preliminary data.</text>
</comment>
<feature type="compositionally biased region" description="Low complexity" evidence="4">
    <location>
        <begin position="423"/>
        <end position="434"/>
    </location>
</feature>
<comment type="pathway">
    <text evidence="1">Protein modification; protein ubiquitination.</text>
</comment>
<protein>
    <recommendedName>
        <fullName evidence="5">F-box domain-containing protein</fullName>
    </recommendedName>
</protein>
<organism evidence="6 7">
    <name type="scientific">Patella caerulea</name>
    <name type="common">Rayed Mediterranean limpet</name>
    <dbReference type="NCBI Taxonomy" id="87958"/>
    <lineage>
        <taxon>Eukaryota</taxon>
        <taxon>Metazoa</taxon>
        <taxon>Spiralia</taxon>
        <taxon>Lophotrochozoa</taxon>
        <taxon>Mollusca</taxon>
        <taxon>Gastropoda</taxon>
        <taxon>Patellogastropoda</taxon>
        <taxon>Patelloidea</taxon>
        <taxon>Patellidae</taxon>
        <taxon>Patella</taxon>
    </lineage>
</organism>
<keyword evidence="7" id="KW-1185">Reference proteome</keyword>
<accession>A0AAN8PX59</accession>
<dbReference type="EMBL" id="JAZGQO010000005">
    <property type="protein sequence ID" value="KAK6187063.1"/>
    <property type="molecule type" value="Genomic_DNA"/>
</dbReference>
<evidence type="ECO:0000256" key="2">
    <source>
        <dbReference type="ARBA" id="ARBA00022737"/>
    </source>
</evidence>
<feature type="domain" description="F-box" evidence="5">
    <location>
        <begin position="16"/>
        <end position="64"/>
    </location>
</feature>
<dbReference type="Proteomes" id="UP001347796">
    <property type="component" value="Unassembled WGS sequence"/>
</dbReference>
<dbReference type="PROSITE" id="PS50181">
    <property type="entry name" value="FBOX"/>
    <property type="match status" value="1"/>
</dbReference>
<dbReference type="SMART" id="SM00256">
    <property type="entry name" value="FBOX"/>
    <property type="match status" value="1"/>
</dbReference>
<feature type="region of interest" description="Disordered" evidence="4">
    <location>
        <begin position="399"/>
        <end position="443"/>
    </location>
</feature>
<dbReference type="InterPro" id="IPR012334">
    <property type="entry name" value="Pectin_lyas_fold"/>
</dbReference>
<gene>
    <name evidence="6" type="ORF">SNE40_006311</name>
</gene>
<dbReference type="Pfam" id="PF00646">
    <property type="entry name" value="F-box"/>
    <property type="match status" value="1"/>
</dbReference>
<dbReference type="SUPFAM" id="SSF81383">
    <property type="entry name" value="F-box domain"/>
    <property type="match status" value="1"/>
</dbReference>
<dbReference type="Gene3D" id="2.160.20.10">
    <property type="entry name" value="Single-stranded right-handed beta-helix, Pectin lyase-like"/>
    <property type="match status" value="3"/>
</dbReference>
<evidence type="ECO:0000256" key="3">
    <source>
        <dbReference type="ARBA" id="ARBA00022786"/>
    </source>
</evidence>
<keyword evidence="2" id="KW-0677">Repeat</keyword>
<evidence type="ECO:0000313" key="7">
    <source>
        <dbReference type="Proteomes" id="UP001347796"/>
    </source>
</evidence>
<dbReference type="Pfam" id="PF13229">
    <property type="entry name" value="Beta_helix"/>
    <property type="match status" value="2"/>
</dbReference>
<dbReference type="Gene3D" id="1.20.1280.50">
    <property type="match status" value="1"/>
</dbReference>
<feature type="compositionally biased region" description="Basic and acidic residues" evidence="4">
    <location>
        <begin position="949"/>
        <end position="967"/>
    </location>
</feature>
<dbReference type="AlphaFoldDB" id="A0AAN8PX59"/>
<reference evidence="6 7" key="1">
    <citation type="submission" date="2024-01" db="EMBL/GenBank/DDBJ databases">
        <title>The genome of the rayed Mediterranean limpet Patella caerulea (Linnaeus, 1758).</title>
        <authorList>
            <person name="Anh-Thu Weber A."/>
            <person name="Halstead-Nussloch G."/>
        </authorList>
    </citation>
    <scope>NUCLEOTIDE SEQUENCE [LARGE SCALE GENOMIC DNA]</scope>
    <source>
        <strain evidence="6">AATW-2023a</strain>
        <tissue evidence="6">Whole specimen</tissue>
    </source>
</reference>